<evidence type="ECO:0008006" key="4">
    <source>
        <dbReference type="Google" id="ProtNLM"/>
    </source>
</evidence>
<gene>
    <name evidence="2" type="ORF">KJ970_11335</name>
</gene>
<accession>A0A948W6U9</accession>
<evidence type="ECO:0000313" key="3">
    <source>
        <dbReference type="Proteomes" id="UP000777784"/>
    </source>
</evidence>
<feature type="chain" id="PRO_5037031695" description="Penicillin-binding protein activator LpoB" evidence="1">
    <location>
        <begin position="28"/>
        <end position="192"/>
    </location>
</feature>
<dbReference type="Proteomes" id="UP000777784">
    <property type="component" value="Unassembled WGS sequence"/>
</dbReference>
<reference evidence="2" key="1">
    <citation type="submission" date="2021-05" db="EMBL/GenBank/DDBJ databases">
        <title>Energy efficiency and biological interactions define the core microbiome of deep oligotrophic groundwater.</title>
        <authorList>
            <person name="Mehrshad M."/>
            <person name="Lopez-Fernandez M."/>
            <person name="Bell E."/>
            <person name="Bernier-Latmani R."/>
            <person name="Bertilsson S."/>
            <person name="Dopson M."/>
        </authorList>
    </citation>
    <scope>NUCLEOTIDE SEQUENCE</scope>
    <source>
        <strain evidence="2">Modern_marine.mb.64</strain>
    </source>
</reference>
<comment type="caution">
    <text evidence="2">The sequence shown here is derived from an EMBL/GenBank/DDBJ whole genome shotgun (WGS) entry which is preliminary data.</text>
</comment>
<dbReference type="PROSITE" id="PS51257">
    <property type="entry name" value="PROKAR_LIPOPROTEIN"/>
    <property type="match status" value="1"/>
</dbReference>
<sequence>MNRWVMPAIARLLLLLVAGTLSGCASSGESFIHPNMDFGHVQRCAILPFQNLCSDDLADERLQSIFLMEVLKKERLEIIDPGETLSGMLVQRLSPGKELTPQQGVALGKELGVDAIFFGVVEEYGINTADRKRGPEITLVLGMMETETGTTIWRSQVHKTGMSIWNRLFGGSPASLYDVSRNAVRQALKSLF</sequence>
<organism evidence="2 3">
    <name type="scientific">Eiseniibacteriota bacterium</name>
    <dbReference type="NCBI Taxonomy" id="2212470"/>
    <lineage>
        <taxon>Bacteria</taxon>
        <taxon>Candidatus Eiseniibacteriota</taxon>
    </lineage>
</organism>
<feature type="signal peptide" evidence="1">
    <location>
        <begin position="1"/>
        <end position="27"/>
    </location>
</feature>
<dbReference type="EMBL" id="JAHJDP010000065">
    <property type="protein sequence ID" value="MBU2691510.1"/>
    <property type="molecule type" value="Genomic_DNA"/>
</dbReference>
<name>A0A948W6U9_UNCEI</name>
<proteinExistence type="predicted"/>
<keyword evidence="1" id="KW-0732">Signal</keyword>
<evidence type="ECO:0000256" key="1">
    <source>
        <dbReference type="SAM" id="SignalP"/>
    </source>
</evidence>
<evidence type="ECO:0000313" key="2">
    <source>
        <dbReference type="EMBL" id="MBU2691510.1"/>
    </source>
</evidence>
<protein>
    <recommendedName>
        <fullName evidence="4">Penicillin-binding protein activator LpoB</fullName>
    </recommendedName>
</protein>
<dbReference type="AlphaFoldDB" id="A0A948W6U9"/>
<dbReference type="Gene3D" id="3.40.50.10610">
    <property type="entry name" value="ABC-type transport auxiliary lipoprotein component"/>
    <property type="match status" value="1"/>
</dbReference>